<organism evidence="2 4">
    <name type="scientific">Nesidiocoris tenuis</name>
    <dbReference type="NCBI Taxonomy" id="355587"/>
    <lineage>
        <taxon>Eukaryota</taxon>
        <taxon>Metazoa</taxon>
        <taxon>Ecdysozoa</taxon>
        <taxon>Arthropoda</taxon>
        <taxon>Hexapoda</taxon>
        <taxon>Insecta</taxon>
        <taxon>Pterygota</taxon>
        <taxon>Neoptera</taxon>
        <taxon>Paraneoptera</taxon>
        <taxon>Hemiptera</taxon>
        <taxon>Heteroptera</taxon>
        <taxon>Panheteroptera</taxon>
        <taxon>Cimicomorpha</taxon>
        <taxon>Miridae</taxon>
        <taxon>Dicyphina</taxon>
        <taxon>Nesidiocoris</taxon>
    </lineage>
</organism>
<name>A0A6H5GK77_9HEMI</name>
<sequence length="215" mass="24474">MEITGISMAWGLLCCSTNAGLRDESVSPASSIWSSESSNFTIPQMDFRPYRFALPPAHRPKKNLCRIKIFLLLVLWIQYHLLPANSGFPPLVRRGEIRPRWRVFGVMNRPRGEACWGRPNQLYSRSLRLEVRKLRLKIFLPLPRSNTRRTCCCPGHSTRKPRSYRLEARTLHLDPGLLPLEGLRTTLDIVKKKNRNGRPSGPPPGNGPSGSRPRS</sequence>
<keyword evidence="4" id="KW-1185">Reference proteome</keyword>
<dbReference type="AlphaFoldDB" id="A0A6H5GK77"/>
<protein>
    <submittedName>
        <fullName evidence="2">Uncharacterized protein</fullName>
    </submittedName>
</protein>
<evidence type="ECO:0000313" key="2">
    <source>
        <dbReference type="EMBL" id="CAB0004377.1"/>
    </source>
</evidence>
<feature type="region of interest" description="Disordered" evidence="1">
    <location>
        <begin position="191"/>
        <end position="215"/>
    </location>
</feature>
<reference evidence="2 4" key="1">
    <citation type="submission" date="2020-02" db="EMBL/GenBank/DDBJ databases">
        <authorList>
            <person name="Ferguson B K."/>
        </authorList>
    </citation>
    <scope>NUCLEOTIDE SEQUENCE [LARGE SCALE GENOMIC DNA]</scope>
</reference>
<evidence type="ECO:0000256" key="1">
    <source>
        <dbReference type="SAM" id="MobiDB-lite"/>
    </source>
</evidence>
<accession>A0A6H5GK77</accession>
<dbReference type="Proteomes" id="UP000479000">
    <property type="component" value="Unassembled WGS sequence"/>
</dbReference>
<dbReference type="EMBL" id="CADCXU010014900">
    <property type="protein sequence ID" value="CAB0004379.1"/>
    <property type="molecule type" value="Genomic_DNA"/>
</dbReference>
<gene>
    <name evidence="2" type="ORF">NTEN_LOCUS9854</name>
    <name evidence="3" type="ORF">NTEN_LOCUS9856</name>
</gene>
<proteinExistence type="predicted"/>
<dbReference type="EMBL" id="CADCXU010014897">
    <property type="protein sequence ID" value="CAB0004377.1"/>
    <property type="molecule type" value="Genomic_DNA"/>
</dbReference>
<evidence type="ECO:0000313" key="4">
    <source>
        <dbReference type="Proteomes" id="UP000479000"/>
    </source>
</evidence>
<evidence type="ECO:0000313" key="3">
    <source>
        <dbReference type="EMBL" id="CAB0004379.1"/>
    </source>
</evidence>